<dbReference type="AlphaFoldDB" id="A0A835DQJ6"/>
<organism evidence="2 3">
    <name type="scientific">Tetracentron sinense</name>
    <name type="common">Spur-leaf</name>
    <dbReference type="NCBI Taxonomy" id="13715"/>
    <lineage>
        <taxon>Eukaryota</taxon>
        <taxon>Viridiplantae</taxon>
        <taxon>Streptophyta</taxon>
        <taxon>Embryophyta</taxon>
        <taxon>Tracheophyta</taxon>
        <taxon>Spermatophyta</taxon>
        <taxon>Magnoliopsida</taxon>
        <taxon>Trochodendrales</taxon>
        <taxon>Trochodendraceae</taxon>
        <taxon>Tetracentron</taxon>
    </lineage>
</organism>
<proteinExistence type="predicted"/>
<dbReference type="Pfam" id="PF04654">
    <property type="entry name" value="DUF599"/>
    <property type="match status" value="1"/>
</dbReference>
<protein>
    <submittedName>
        <fullName evidence="2">Uncharacterized protein</fullName>
    </submittedName>
</protein>
<keyword evidence="1" id="KW-0472">Membrane</keyword>
<keyword evidence="1" id="KW-1133">Transmembrane helix</keyword>
<evidence type="ECO:0000313" key="3">
    <source>
        <dbReference type="Proteomes" id="UP000655225"/>
    </source>
</evidence>
<feature type="transmembrane region" description="Helical" evidence="1">
    <location>
        <begin position="77"/>
        <end position="96"/>
    </location>
</feature>
<dbReference type="OrthoDB" id="665451at2759"/>
<reference evidence="2 3" key="1">
    <citation type="submission" date="2020-04" db="EMBL/GenBank/DDBJ databases">
        <title>Plant Genome Project.</title>
        <authorList>
            <person name="Zhang R.-G."/>
        </authorList>
    </citation>
    <scope>NUCLEOTIDE SEQUENCE [LARGE SCALE GENOMIC DNA]</scope>
    <source>
        <strain evidence="2">YNK0</strain>
        <tissue evidence="2">Leaf</tissue>
    </source>
</reference>
<feature type="transmembrane region" description="Helical" evidence="1">
    <location>
        <begin position="178"/>
        <end position="208"/>
    </location>
</feature>
<keyword evidence="3" id="KW-1185">Reference proteome</keyword>
<sequence length="292" mass="32390">MAWEKEHLDLILVPSGLFIMIGYHIILLYRCLKHPHTTVIGFENHHKKAWVERMMQVNTKDTGLALQVIGGNTSASTFLASVSLTLSSLIGAWIGSSTNNSLLSELVYGDTSASTIIIKYITLVSFFLLAFSCFIQAARYFVHANFLISTPNTDIPVKYVQSAVIRGSMFWSLGLRSLYFATCLLLWILGPIPMFVSSVIMVVLLHFFDTNSTPLHQYQKHSNHDFVKKIGEEINAVARVIEHRGGQHGSPSSTTDTQTMVAITNQNVVLENTQEMKPLAFTDPLSVPTATA</sequence>
<feature type="transmembrane region" description="Helical" evidence="1">
    <location>
        <begin position="116"/>
        <end position="135"/>
    </location>
</feature>
<comment type="caution">
    <text evidence="2">The sequence shown here is derived from an EMBL/GenBank/DDBJ whole genome shotgun (WGS) entry which is preliminary data.</text>
</comment>
<dbReference type="PANTHER" id="PTHR31168">
    <property type="entry name" value="OS02G0292800 PROTEIN"/>
    <property type="match status" value="1"/>
</dbReference>
<evidence type="ECO:0000256" key="1">
    <source>
        <dbReference type="SAM" id="Phobius"/>
    </source>
</evidence>
<dbReference type="Proteomes" id="UP000655225">
    <property type="component" value="Unassembled WGS sequence"/>
</dbReference>
<dbReference type="EMBL" id="JABCRI010000003">
    <property type="protein sequence ID" value="KAF8409174.1"/>
    <property type="molecule type" value="Genomic_DNA"/>
</dbReference>
<name>A0A835DQJ6_TETSI</name>
<dbReference type="OMA" id="PLHQHQF"/>
<keyword evidence="1" id="KW-0812">Transmembrane</keyword>
<evidence type="ECO:0000313" key="2">
    <source>
        <dbReference type="EMBL" id="KAF8409174.1"/>
    </source>
</evidence>
<dbReference type="PANTHER" id="PTHR31168:SF21">
    <property type="entry name" value="EMB|CAB89385.1"/>
    <property type="match status" value="1"/>
</dbReference>
<dbReference type="InterPro" id="IPR006747">
    <property type="entry name" value="DUF599"/>
</dbReference>
<gene>
    <name evidence="2" type="ORF">HHK36_005248</name>
</gene>
<accession>A0A835DQJ6</accession>
<feature type="transmembrane region" description="Helical" evidence="1">
    <location>
        <begin position="12"/>
        <end position="32"/>
    </location>
</feature>